<proteinExistence type="inferred from homology"/>
<dbReference type="GO" id="GO:0005525">
    <property type="term" value="F:GTP binding"/>
    <property type="evidence" value="ECO:0007669"/>
    <property type="project" value="UniProtKB-KW"/>
</dbReference>
<dbReference type="Gene3D" id="3.40.50.300">
    <property type="entry name" value="P-loop containing nucleotide triphosphate hydrolases"/>
    <property type="match status" value="2"/>
</dbReference>
<dbReference type="GO" id="GO:0016020">
    <property type="term" value="C:membrane"/>
    <property type="evidence" value="ECO:0007669"/>
    <property type="project" value="InterPro"/>
</dbReference>
<dbReference type="FunCoup" id="A0A6P7YQU0">
    <property type="interactions" value="349"/>
</dbReference>
<keyword evidence="7" id="KW-1185">Reference proteome</keyword>
<evidence type="ECO:0000259" key="6">
    <source>
        <dbReference type="PROSITE" id="PS51716"/>
    </source>
</evidence>
<reference evidence="8" key="1">
    <citation type="submission" date="2025-08" db="UniProtKB">
        <authorList>
            <consortium name="RefSeq"/>
        </authorList>
    </citation>
    <scope>IDENTIFICATION</scope>
</reference>
<dbReference type="PANTHER" id="PTHR32341:SF10">
    <property type="entry name" value="INTERFERON-INDUCIBLE GTPASE 5"/>
    <property type="match status" value="1"/>
</dbReference>
<dbReference type="RefSeq" id="XP_030067096.1">
    <property type="nucleotide sequence ID" value="XM_030211236.1"/>
</dbReference>
<dbReference type="InParanoid" id="A0A6P7YQU0"/>
<dbReference type="Proteomes" id="UP000515156">
    <property type="component" value="Chromosome 8"/>
</dbReference>
<protein>
    <submittedName>
        <fullName evidence="8">Immunity-related GTPase family Q protein-like</fullName>
    </submittedName>
</protein>
<dbReference type="InterPro" id="IPR027417">
    <property type="entry name" value="P-loop_NTPase"/>
</dbReference>
<evidence type="ECO:0000256" key="1">
    <source>
        <dbReference type="ARBA" id="ARBA00005429"/>
    </source>
</evidence>
<feature type="domain" description="IRG-type G" evidence="6">
    <location>
        <begin position="443"/>
        <end position="625"/>
    </location>
</feature>
<feature type="region of interest" description="Disordered" evidence="5">
    <location>
        <begin position="188"/>
        <end position="214"/>
    </location>
</feature>
<feature type="compositionally biased region" description="Low complexity" evidence="5">
    <location>
        <begin position="193"/>
        <end position="211"/>
    </location>
</feature>
<dbReference type="InterPro" id="IPR007743">
    <property type="entry name" value="Immunity-related_GTPase-like"/>
</dbReference>
<dbReference type="Pfam" id="PF05049">
    <property type="entry name" value="IIGP"/>
    <property type="match status" value="2"/>
</dbReference>
<dbReference type="PROSITE" id="PS51716">
    <property type="entry name" value="G_IRG"/>
    <property type="match status" value="2"/>
</dbReference>
<dbReference type="PROSITE" id="PS00675">
    <property type="entry name" value="SIGMA54_INTERACT_1"/>
    <property type="match status" value="1"/>
</dbReference>
<evidence type="ECO:0000256" key="2">
    <source>
        <dbReference type="ARBA" id="ARBA00022741"/>
    </source>
</evidence>
<dbReference type="FunFam" id="3.40.50.300:FF:000541">
    <property type="entry name" value="Immunity related GTPase M"/>
    <property type="match status" value="1"/>
</dbReference>
<dbReference type="GO" id="GO:0016787">
    <property type="term" value="F:hydrolase activity"/>
    <property type="evidence" value="ECO:0007669"/>
    <property type="project" value="UniProtKB-KW"/>
</dbReference>
<dbReference type="GeneID" id="115475483"/>
<dbReference type="KEGG" id="muo:115475483"/>
<feature type="domain" description="IRG-type G" evidence="6">
    <location>
        <begin position="214"/>
        <end position="391"/>
    </location>
</feature>
<dbReference type="PANTHER" id="PTHR32341">
    <property type="entry name" value="INTERFERON-INDUCIBLE GTPASE"/>
    <property type="match status" value="1"/>
</dbReference>
<dbReference type="InterPro" id="IPR025662">
    <property type="entry name" value="Sigma_54_int_dom_ATP-bd_1"/>
</dbReference>
<dbReference type="InterPro" id="IPR030385">
    <property type="entry name" value="G_IRG_dom"/>
</dbReference>
<keyword evidence="2" id="KW-0547">Nucleotide-binding</keyword>
<dbReference type="SUPFAM" id="SSF52540">
    <property type="entry name" value="P-loop containing nucleoside triphosphate hydrolases"/>
    <property type="match status" value="2"/>
</dbReference>
<gene>
    <name evidence="8" type="primary">LOC115475483</name>
</gene>
<evidence type="ECO:0000313" key="8">
    <source>
        <dbReference type="RefSeq" id="XP_030067096.1"/>
    </source>
</evidence>
<dbReference type="OrthoDB" id="422720at2759"/>
<evidence type="ECO:0000256" key="5">
    <source>
        <dbReference type="SAM" id="MobiDB-lite"/>
    </source>
</evidence>
<sequence length="798" mass="89737">MDKGAEQSKDTEAHMDPRELEVKGQQKDPQHQHELKVAVLGTPDSRAEAVTEMIKNAFSGEELSHPAQRKIDFALLLEIPSSNCNDYVQQLPGALYDIVIVVVGVGLAEEHQQLAKHLMKGNRCLLLVRTVEDHEMGTALGEEARRETTRVPQVQHSDSPRIFLVSPSDQNKFDFLELFKILQREMSPFPRMETPSGPETPMSTEPSTPSGERGDVNVMIAGETGVGKTSLINTLLGLADREHRETVKPQVCTKGPILQMQPAHPNFFLWELRVDSKDPTSHPENWMAEADILVLITANRICEWHTAQAKRVQALNKMVYFVRSKVDLDLHTVKRKMKANYEEQKVLQVMKNIEMEFLQSQGLQNSQIFLVSSYEPYKLDCPQLQQILKEDVRTCERSHQASSQEYDIIDEKEIEEIRAAYESGGVPAVVARIQHSLDIILNTRLDIAITGESGAGKSSFVNALLGLKDDDPGAAEVGVVECTRAPQEYIHPKYSSVKIWDLPGIGTPMFKAEDYLERVNFHTYDFFILLASERFKENHIKLAKDIGKQGKSFYFVRTKVDNDVHSMKKSRRQNVKEEDILETIRKNCEENLAKEGLENVKVFLLSSHELEKYDFQRFQETMEQELPGHKKRAFLLSLPNLSESIIQKKKQLLGQEIFKLAMISCLVAAVPIPGIAFVCDISMLLARLSTYRKDFDLDEESLAKLAEKSGKPVGVLKSVIQSPLGKAINQDLVVHMLSKATGTGLVVANLFFHRIPVFGSVASGGIAFRATYAMLTQALEDLASDSQRVLMKAFETEV</sequence>
<accession>A0A6P7YQU0</accession>
<comment type="similarity">
    <text evidence="1">Belongs to the TRAFAC class dynamin-like GTPase superfamily. IRG family.</text>
</comment>
<name>A0A6P7YQU0_9AMPH</name>
<dbReference type="AlphaFoldDB" id="A0A6P7YQU0"/>
<keyword evidence="3" id="KW-0378">Hydrolase</keyword>
<organism evidence="7 8">
    <name type="scientific">Microcaecilia unicolor</name>
    <dbReference type="NCBI Taxonomy" id="1415580"/>
    <lineage>
        <taxon>Eukaryota</taxon>
        <taxon>Metazoa</taxon>
        <taxon>Chordata</taxon>
        <taxon>Craniata</taxon>
        <taxon>Vertebrata</taxon>
        <taxon>Euteleostomi</taxon>
        <taxon>Amphibia</taxon>
        <taxon>Gymnophiona</taxon>
        <taxon>Siphonopidae</taxon>
        <taxon>Microcaecilia</taxon>
    </lineage>
</organism>
<feature type="region of interest" description="Disordered" evidence="5">
    <location>
        <begin position="1"/>
        <end position="33"/>
    </location>
</feature>
<evidence type="ECO:0000313" key="7">
    <source>
        <dbReference type="Proteomes" id="UP000515156"/>
    </source>
</evidence>
<evidence type="ECO:0000256" key="3">
    <source>
        <dbReference type="ARBA" id="ARBA00022801"/>
    </source>
</evidence>
<dbReference type="InterPro" id="IPR051515">
    <property type="entry name" value="IRG"/>
</dbReference>
<evidence type="ECO:0000256" key="4">
    <source>
        <dbReference type="ARBA" id="ARBA00023134"/>
    </source>
</evidence>
<keyword evidence="4" id="KW-0342">GTP-binding</keyword>